<proteinExistence type="predicted"/>
<keyword evidence="2" id="KW-1185">Reference proteome</keyword>
<comment type="caution">
    <text evidence="1">The sequence shown here is derived from an EMBL/GenBank/DDBJ whole genome shotgun (WGS) entry which is preliminary data.</text>
</comment>
<evidence type="ECO:0000313" key="2">
    <source>
        <dbReference type="Proteomes" id="UP001501447"/>
    </source>
</evidence>
<organism evidence="1 2">
    <name type="scientific">Streptomyces axinellae</name>
    <dbReference type="NCBI Taxonomy" id="552788"/>
    <lineage>
        <taxon>Bacteria</taxon>
        <taxon>Bacillati</taxon>
        <taxon>Actinomycetota</taxon>
        <taxon>Actinomycetes</taxon>
        <taxon>Kitasatosporales</taxon>
        <taxon>Streptomycetaceae</taxon>
        <taxon>Streptomyces</taxon>
    </lineage>
</organism>
<dbReference type="EMBL" id="BAAARJ010000046">
    <property type="protein sequence ID" value="GAA2641001.1"/>
    <property type="molecule type" value="Genomic_DNA"/>
</dbReference>
<evidence type="ECO:0008006" key="3">
    <source>
        <dbReference type="Google" id="ProtNLM"/>
    </source>
</evidence>
<reference evidence="2" key="1">
    <citation type="journal article" date="2019" name="Int. J. Syst. Evol. Microbiol.">
        <title>The Global Catalogue of Microorganisms (GCM) 10K type strain sequencing project: providing services to taxonomists for standard genome sequencing and annotation.</title>
        <authorList>
            <consortium name="The Broad Institute Genomics Platform"/>
            <consortium name="The Broad Institute Genome Sequencing Center for Infectious Disease"/>
            <person name="Wu L."/>
            <person name="Ma J."/>
        </authorList>
    </citation>
    <scope>NUCLEOTIDE SEQUENCE [LARGE SCALE GENOMIC DNA]</scope>
    <source>
        <strain evidence="2">JCM 16373</strain>
    </source>
</reference>
<name>A0ABP6DBX6_9ACTN</name>
<evidence type="ECO:0000313" key="1">
    <source>
        <dbReference type="EMBL" id="GAA2641001.1"/>
    </source>
</evidence>
<sequence length="80" mass="9070">MLFTMTSWLVRGLPRQFMEMWENSRCSILFHFEVPGGRWQTVISRPVSAARAASSVFQVRVRYPLEPPASAVISSRAARG</sequence>
<dbReference type="Proteomes" id="UP001501447">
    <property type="component" value="Unassembled WGS sequence"/>
</dbReference>
<protein>
    <recommendedName>
        <fullName evidence="3">Secreted protein</fullName>
    </recommendedName>
</protein>
<accession>A0ABP6DBX6</accession>
<gene>
    <name evidence="1" type="ORF">GCM10009863_67760</name>
</gene>